<dbReference type="Gene3D" id="1.10.10.10">
    <property type="entry name" value="Winged helix-like DNA-binding domain superfamily/Winged helix DNA-binding domain"/>
    <property type="match status" value="1"/>
</dbReference>
<proteinExistence type="predicted"/>
<dbReference type="SUPFAM" id="SSF110849">
    <property type="entry name" value="ParB/Sulfiredoxin"/>
    <property type="match status" value="1"/>
</dbReference>
<sequence>MKPPTSDDITRKLQHGHFPQRATQVSPTDPDCDTPMVVTLEQLRPYEHNPRFIRNPLYEELKASIRDRGLDQPPSITRRPGEPQFIIRNGGNTRLSILGELWQETRDDRFFRIDCLFRPWQSELHTLLGHLAESDLHGQLTFIERALAVAKFRDMLLVDGGSLSQRELAAQLSAGGYPISQSHISRMLDTLEHLLPAIPQTLYAGLGRPSIERTLNLRRRAESVWNRYVATRLDFTALWLEVLSTFDCTAAELDTAELQDELLAHMAKSLDQSPRLLALELFQDSGQASRQPLTPDRSLPSPQGVGQDTDTTSGSEPEAPTGLHSPELVCPPQPADRQPEQADLKQPPAVTREQVRTPTAPPPAQSANLGNAGLQSSPGSLDTIWPIPPALEDLVRLRQACAQLASELAGYANAPHMVCATEEGLGFSLAPDTAAPSTPHRTGIQLLLGALLRVQDDVAWEQRQQLPAALFGQLLLGVYDLPLIERPALAIGIERLPDPQLAQLFSLIRLSRRLIELTLSSTR</sequence>
<reference evidence="2 3" key="2">
    <citation type="submission" date="2018-03" db="EMBL/GenBank/DDBJ databases">
        <title>Draft genome of Pseudomonas putida strain KH-18-2.</title>
        <authorList>
            <person name="Yoshizawa S."/>
            <person name="Khan N.H."/>
            <person name="Nishimura M."/>
            <person name="Chiura H.X."/>
            <person name="Ogura Y."/>
            <person name="Hayashi T."/>
            <person name="Kogure K."/>
        </authorList>
    </citation>
    <scope>NUCLEOTIDE SEQUENCE [LARGE SCALE GENOMIC DNA]</scope>
    <source>
        <strain evidence="2 3">KH-18-2</strain>
    </source>
</reference>
<evidence type="ECO:0000256" key="1">
    <source>
        <dbReference type="SAM" id="MobiDB-lite"/>
    </source>
</evidence>
<dbReference type="NCBIfam" id="TIGR03764">
    <property type="entry name" value="ICE_PFGI_1_parB"/>
    <property type="match status" value="1"/>
</dbReference>
<gene>
    <name evidence="2" type="ORF">BGP82_16405</name>
</gene>
<evidence type="ECO:0000313" key="3">
    <source>
        <dbReference type="Proteomes" id="UP000237378"/>
    </source>
</evidence>
<dbReference type="InterPro" id="IPR036390">
    <property type="entry name" value="WH_DNA-bd_sf"/>
</dbReference>
<dbReference type="Proteomes" id="UP000237378">
    <property type="component" value="Unassembled WGS sequence"/>
</dbReference>
<reference evidence="2 3" key="1">
    <citation type="submission" date="2016-08" db="EMBL/GenBank/DDBJ databases">
        <authorList>
            <person name="Seilhamer J.J."/>
        </authorList>
    </citation>
    <scope>NUCLEOTIDE SEQUENCE [LARGE SCALE GENOMIC DNA]</scope>
    <source>
        <strain evidence="2 3">KH-18-2</strain>
    </source>
</reference>
<dbReference type="RefSeq" id="WP_103469840.1">
    <property type="nucleotide sequence ID" value="NZ_MING01000083.1"/>
</dbReference>
<feature type="region of interest" description="Disordered" evidence="1">
    <location>
        <begin position="287"/>
        <end position="377"/>
    </location>
</feature>
<dbReference type="InterPro" id="IPR036388">
    <property type="entry name" value="WH-like_DNA-bd_sf"/>
</dbReference>
<protein>
    <submittedName>
        <fullName evidence="2">Chromosome partitioning protein ParB</fullName>
    </submittedName>
</protein>
<organism evidence="2 3">
    <name type="scientific">Pseudomonas putida</name>
    <name type="common">Arthrobacter siderocapsulatus</name>
    <dbReference type="NCBI Taxonomy" id="303"/>
    <lineage>
        <taxon>Bacteria</taxon>
        <taxon>Pseudomonadati</taxon>
        <taxon>Pseudomonadota</taxon>
        <taxon>Gammaproteobacteria</taxon>
        <taxon>Pseudomonadales</taxon>
        <taxon>Pseudomonadaceae</taxon>
        <taxon>Pseudomonas</taxon>
    </lineage>
</organism>
<feature type="compositionally biased region" description="Polar residues" evidence="1">
    <location>
        <begin position="365"/>
        <end position="377"/>
    </location>
</feature>
<dbReference type="AlphaFoldDB" id="A0A2S3WND2"/>
<accession>A0A2S3WND2</accession>
<feature type="compositionally biased region" description="Polar residues" evidence="1">
    <location>
        <begin position="300"/>
        <end position="315"/>
    </location>
</feature>
<feature type="region of interest" description="Disordered" evidence="1">
    <location>
        <begin position="1"/>
        <end position="32"/>
    </location>
</feature>
<evidence type="ECO:0000313" key="2">
    <source>
        <dbReference type="EMBL" id="POG02891.1"/>
    </source>
</evidence>
<dbReference type="EMBL" id="MING01000083">
    <property type="protein sequence ID" value="POG02891.1"/>
    <property type="molecule type" value="Genomic_DNA"/>
</dbReference>
<dbReference type="InterPro" id="IPR036086">
    <property type="entry name" value="ParB/Sulfiredoxin_sf"/>
</dbReference>
<name>A0A2S3WND2_PSEPU</name>
<comment type="caution">
    <text evidence="2">The sequence shown here is derived from an EMBL/GenBank/DDBJ whole genome shotgun (WGS) entry which is preliminary data.</text>
</comment>
<dbReference type="SUPFAM" id="SSF46785">
    <property type="entry name" value="Winged helix' DNA-binding domain"/>
    <property type="match status" value="1"/>
</dbReference>
<dbReference type="InterPro" id="IPR022304">
    <property type="entry name" value="ICE_PFGI_1_ParB"/>
</dbReference>